<evidence type="ECO:0000256" key="1">
    <source>
        <dbReference type="SAM" id="Coils"/>
    </source>
</evidence>
<keyword evidence="3" id="KW-1185">Reference proteome</keyword>
<sequence>MNFHTVQLKLNGVNPQTHLIANEMDRIKRYTIETADLQNKANRLKIDKEAVERIVKSNVGK</sequence>
<dbReference type="OrthoDB" id="1421013at2759"/>
<accession>L0AY14</accession>
<name>L0AY14_THEEQ</name>
<keyword evidence="1" id="KW-0175">Coiled coil</keyword>
<proteinExistence type="predicted"/>
<dbReference type="AlphaFoldDB" id="L0AY14"/>
<dbReference type="RefSeq" id="XP_004830138.1">
    <property type="nucleotide sequence ID" value="XM_004830081.1"/>
</dbReference>
<protein>
    <submittedName>
        <fullName evidence="2">Uncharacterized protein</fullName>
    </submittedName>
</protein>
<dbReference type="Proteomes" id="UP000031512">
    <property type="component" value="Chromosome 1"/>
</dbReference>
<evidence type="ECO:0000313" key="2">
    <source>
        <dbReference type="EMBL" id="AFZ80472.1"/>
    </source>
</evidence>
<organism evidence="2 3">
    <name type="scientific">Theileria equi strain WA</name>
    <dbReference type="NCBI Taxonomy" id="1537102"/>
    <lineage>
        <taxon>Eukaryota</taxon>
        <taxon>Sar</taxon>
        <taxon>Alveolata</taxon>
        <taxon>Apicomplexa</taxon>
        <taxon>Aconoidasida</taxon>
        <taxon>Piroplasmida</taxon>
        <taxon>Theileriidae</taxon>
        <taxon>Theileria</taxon>
    </lineage>
</organism>
<dbReference type="EMBL" id="CP001669">
    <property type="protein sequence ID" value="AFZ80472.1"/>
    <property type="molecule type" value="Genomic_DNA"/>
</dbReference>
<dbReference type="KEGG" id="beq:BEWA_033250"/>
<reference evidence="2 3" key="1">
    <citation type="journal article" date="2012" name="BMC Genomics">
        <title>Comparative genomic analysis and phylogenetic position of Theileria equi.</title>
        <authorList>
            <person name="Kappmeyer L.S."/>
            <person name="Thiagarajan M."/>
            <person name="Herndon D.R."/>
            <person name="Ramsay J.D."/>
            <person name="Caler E."/>
            <person name="Djikeng A."/>
            <person name="Gillespie J.J."/>
            <person name="Lau A.O."/>
            <person name="Roalson E.H."/>
            <person name="Silva J.C."/>
            <person name="Silva M.G."/>
            <person name="Suarez C.E."/>
            <person name="Ueti M.W."/>
            <person name="Nene V.M."/>
            <person name="Mealey R.H."/>
            <person name="Knowles D.P."/>
            <person name="Brayton K.A."/>
        </authorList>
    </citation>
    <scope>NUCLEOTIDE SEQUENCE [LARGE SCALE GENOMIC DNA]</scope>
    <source>
        <strain evidence="2 3">WA</strain>
    </source>
</reference>
<dbReference type="GeneID" id="15803882"/>
<feature type="coiled-coil region" evidence="1">
    <location>
        <begin position="20"/>
        <end position="54"/>
    </location>
</feature>
<dbReference type="VEuPathDB" id="PiroplasmaDB:BEWA_033250"/>
<evidence type="ECO:0000313" key="3">
    <source>
        <dbReference type="Proteomes" id="UP000031512"/>
    </source>
</evidence>
<gene>
    <name evidence="2" type="ORF">BEWA_033250</name>
</gene>